<feature type="domain" description="HTH cro/C1-type" evidence="1">
    <location>
        <begin position="23"/>
        <end position="66"/>
    </location>
</feature>
<reference evidence="2 5" key="1">
    <citation type="submission" date="2009-10" db="EMBL/GenBank/DDBJ databases">
        <authorList>
            <consortium name="Los Alamos National Laboratory (LANL)"/>
            <consortium name="National Microbial Pathogen Data Resource (NMPDR)"/>
            <person name="Munk A.C."/>
            <person name="Chertkov O."/>
            <person name="Tapia R."/>
            <person name="Green L."/>
            <person name="Rogers Y."/>
            <person name="Detter J.C."/>
            <person name="Bruce D."/>
            <person name="Brettin T.S."/>
            <person name="Colwell R.R."/>
            <person name="Huq A."/>
            <person name="Grim C.J."/>
            <person name="Hasan N.A."/>
            <person name="Bartels D."/>
            <person name="Vonstein V."/>
        </authorList>
    </citation>
    <scope>NUCLEOTIDE SEQUENCE [LARGE SCALE GENOMIC DNA]</scope>
    <source>
        <strain evidence="2 5">CIP 102891</strain>
    </source>
</reference>
<reference evidence="3 4" key="3">
    <citation type="journal article" date="2012" name="Int. J. Syst. Evol. Microbiol.">
        <title>Vibrio caribbeanicus sp. nov., isolated from the marine sponge Scleritoderma cyanea.</title>
        <authorList>
            <person name="Hoffmann M."/>
            <person name="Monday S.R."/>
            <person name="Allard M.W."/>
            <person name="Strain E.A."/>
            <person name="Whittaker P."/>
            <person name="Naum M."/>
            <person name="McCarthy P.J."/>
            <person name="Lopez J.V."/>
            <person name="Fischer M."/>
            <person name="Brown E.W."/>
        </authorList>
    </citation>
    <scope>NUCLEOTIDE SEQUENCE [LARGE SCALE GENOMIC DNA]</scope>
    <source>
        <strain evidence="3">CIP 102891</strain>
        <strain evidence="4">CIP 102891 / ATCC 33934</strain>
    </source>
</reference>
<organism evidence="3 4">
    <name type="scientific">Vibrio orientalis CIP 102891 = ATCC 33934</name>
    <dbReference type="NCBI Taxonomy" id="675816"/>
    <lineage>
        <taxon>Bacteria</taxon>
        <taxon>Pseudomonadati</taxon>
        <taxon>Pseudomonadota</taxon>
        <taxon>Gammaproteobacteria</taxon>
        <taxon>Vibrionales</taxon>
        <taxon>Vibrionaceae</taxon>
        <taxon>Vibrio</taxon>
        <taxon>Vibrio oreintalis group</taxon>
    </lineage>
</organism>
<sequence length="214" mass="23686">MQENYQDRIILVMKERGESNASLAEGIGKGKATIGRYLAKGANRTHPSVEELEDIAAYLNVEPHWLISGIGDRHTKKEAVNKMVEGGAATVNIYHRSDVNSYLEGNSVNIVGTMPVAKEHADCFAVVYPVTGIVSITWDCAALIMNCKQWQNDDIVLARIGSNPAPDFYTLVRIADKVHVWRGEDTTKNAVSVCDESDIDLIGVTRWGIWNKRT</sequence>
<dbReference type="GO" id="GO:0003677">
    <property type="term" value="F:DNA binding"/>
    <property type="evidence" value="ECO:0007669"/>
    <property type="project" value="InterPro"/>
</dbReference>
<dbReference type="Pfam" id="PF01381">
    <property type="entry name" value="HTH_3"/>
    <property type="match status" value="1"/>
</dbReference>
<dbReference type="InterPro" id="IPR001387">
    <property type="entry name" value="Cro/C1-type_HTH"/>
</dbReference>
<dbReference type="CDD" id="cd00093">
    <property type="entry name" value="HTH_XRE"/>
    <property type="match status" value="1"/>
</dbReference>
<dbReference type="Gene3D" id="1.10.260.40">
    <property type="entry name" value="lambda repressor-like DNA-binding domains"/>
    <property type="match status" value="1"/>
</dbReference>
<name>C9QGJ6_VIBOR</name>
<dbReference type="Proteomes" id="UP000002817">
    <property type="component" value="Unassembled WGS sequence"/>
</dbReference>
<dbReference type="SUPFAM" id="SSF47413">
    <property type="entry name" value="lambda repressor-like DNA-binding domains"/>
    <property type="match status" value="1"/>
</dbReference>
<dbReference type="AlphaFoldDB" id="C9QGJ6"/>
<evidence type="ECO:0000313" key="4">
    <source>
        <dbReference type="Proteomes" id="UP000002817"/>
    </source>
</evidence>
<dbReference type="Proteomes" id="UP000003515">
    <property type="component" value="Unassembled WGS sequence"/>
</dbReference>
<dbReference type="SMART" id="SM00530">
    <property type="entry name" value="HTH_XRE"/>
    <property type="match status" value="1"/>
</dbReference>
<proteinExistence type="predicted"/>
<dbReference type="InterPro" id="IPR010982">
    <property type="entry name" value="Lambda_DNA-bd_dom_sf"/>
</dbReference>
<evidence type="ECO:0000313" key="5">
    <source>
        <dbReference type="Proteomes" id="UP000003515"/>
    </source>
</evidence>
<dbReference type="OrthoDB" id="5859918at2"/>
<protein>
    <submittedName>
        <fullName evidence="2 3">Transcriptional regulator</fullName>
    </submittedName>
</protein>
<dbReference type="EMBL" id="ACZV01000004">
    <property type="protein sequence ID" value="EEX93770.1"/>
    <property type="molecule type" value="Genomic_DNA"/>
</dbReference>
<dbReference type="eggNOG" id="COG1396">
    <property type="taxonomic scope" value="Bacteria"/>
</dbReference>
<accession>C9QGJ6</accession>
<evidence type="ECO:0000259" key="1">
    <source>
        <dbReference type="PROSITE" id="PS50943"/>
    </source>
</evidence>
<reference evidence="3" key="2">
    <citation type="submission" date="2011-08" db="EMBL/GenBank/DDBJ databases">
        <authorList>
            <person name="Hoffman M."/>
            <person name="Strain E.A."/>
            <person name="Brown E."/>
            <person name="Allard M.W."/>
        </authorList>
    </citation>
    <scope>NUCLEOTIDE SEQUENCE</scope>
    <source>
        <strain evidence="3">CIP 102891</strain>
    </source>
</reference>
<dbReference type="PATRIC" id="fig|675816.5.peg.1859"/>
<dbReference type="PROSITE" id="PS50943">
    <property type="entry name" value="HTH_CROC1"/>
    <property type="match status" value="1"/>
</dbReference>
<evidence type="ECO:0000313" key="2">
    <source>
        <dbReference type="EMBL" id="EEX93770.1"/>
    </source>
</evidence>
<dbReference type="STRING" id="675816.VIA_000927"/>
<evidence type="ECO:0000313" key="3">
    <source>
        <dbReference type="EMBL" id="EGU50778.1"/>
    </source>
</evidence>
<gene>
    <name evidence="2" type="ORF">VIA_000927</name>
    <name evidence="3" type="ORF">VIOR3934_00235</name>
</gene>
<dbReference type="RefSeq" id="WP_004411438.1">
    <property type="nucleotide sequence ID" value="NZ_ACZV01000004.1"/>
</dbReference>
<dbReference type="EMBL" id="AFWH01000021">
    <property type="protein sequence ID" value="EGU50778.1"/>
    <property type="molecule type" value="Genomic_DNA"/>
</dbReference>
<comment type="caution">
    <text evidence="3">The sequence shown here is derived from an EMBL/GenBank/DDBJ whole genome shotgun (WGS) entry which is preliminary data.</text>
</comment>
<keyword evidence="5" id="KW-1185">Reference proteome</keyword>